<feature type="signal peptide" evidence="4">
    <location>
        <begin position="1"/>
        <end position="29"/>
    </location>
</feature>
<evidence type="ECO:0000313" key="7">
    <source>
        <dbReference type="Proteomes" id="UP001596378"/>
    </source>
</evidence>
<accession>A0ABW2FCF1</accession>
<name>A0ABW2FCF1_9BACL</name>
<organism evidence="6 7">
    <name type="scientific">Cohnella cellulosilytica</name>
    <dbReference type="NCBI Taxonomy" id="986710"/>
    <lineage>
        <taxon>Bacteria</taxon>
        <taxon>Bacillati</taxon>
        <taxon>Bacillota</taxon>
        <taxon>Bacilli</taxon>
        <taxon>Bacillales</taxon>
        <taxon>Paenibacillaceae</taxon>
        <taxon>Cohnella</taxon>
    </lineage>
</organism>
<keyword evidence="2" id="KW-0378">Hydrolase</keyword>
<protein>
    <submittedName>
        <fullName evidence="6">Family 43 glycosylhydrolase</fullName>
    </submittedName>
</protein>
<dbReference type="InterPro" id="IPR005084">
    <property type="entry name" value="CBM6"/>
</dbReference>
<comment type="similarity">
    <text evidence="1">Belongs to the glycosyl hydrolase 43 family.</text>
</comment>
<evidence type="ECO:0000259" key="5">
    <source>
        <dbReference type="PROSITE" id="PS51175"/>
    </source>
</evidence>
<dbReference type="PROSITE" id="PS51257">
    <property type="entry name" value="PROKAR_LIPOPROTEIN"/>
    <property type="match status" value="1"/>
</dbReference>
<dbReference type="InterPro" id="IPR023296">
    <property type="entry name" value="Glyco_hydro_beta-prop_sf"/>
</dbReference>
<dbReference type="Pfam" id="PF04616">
    <property type="entry name" value="Glyco_hydro_43"/>
    <property type="match status" value="1"/>
</dbReference>
<evidence type="ECO:0000256" key="2">
    <source>
        <dbReference type="ARBA" id="ARBA00022801"/>
    </source>
</evidence>
<dbReference type="InterPro" id="IPR006710">
    <property type="entry name" value="Glyco_hydro_43"/>
</dbReference>
<dbReference type="Proteomes" id="UP001596378">
    <property type="component" value="Unassembled WGS sequence"/>
</dbReference>
<dbReference type="SUPFAM" id="SSF49785">
    <property type="entry name" value="Galactose-binding domain-like"/>
    <property type="match status" value="1"/>
</dbReference>
<reference evidence="7" key="1">
    <citation type="journal article" date="2019" name="Int. J. Syst. Evol. Microbiol.">
        <title>The Global Catalogue of Microorganisms (GCM) 10K type strain sequencing project: providing services to taxonomists for standard genome sequencing and annotation.</title>
        <authorList>
            <consortium name="The Broad Institute Genomics Platform"/>
            <consortium name="The Broad Institute Genome Sequencing Center for Infectious Disease"/>
            <person name="Wu L."/>
            <person name="Ma J."/>
        </authorList>
    </citation>
    <scope>NUCLEOTIDE SEQUENCE [LARGE SCALE GENOMIC DNA]</scope>
    <source>
        <strain evidence="7">KCTC 12907</strain>
    </source>
</reference>
<dbReference type="EMBL" id="JBHTAI010000008">
    <property type="protein sequence ID" value="MFC7149799.1"/>
    <property type="molecule type" value="Genomic_DNA"/>
</dbReference>
<dbReference type="CDD" id="cd08991">
    <property type="entry name" value="GH43_HoAraf43-like"/>
    <property type="match status" value="1"/>
</dbReference>
<evidence type="ECO:0000256" key="1">
    <source>
        <dbReference type="ARBA" id="ARBA00009865"/>
    </source>
</evidence>
<keyword evidence="7" id="KW-1185">Reference proteome</keyword>
<dbReference type="Pfam" id="PF03422">
    <property type="entry name" value="CBM_6"/>
    <property type="match status" value="1"/>
</dbReference>
<feature type="chain" id="PRO_5046635928" evidence="4">
    <location>
        <begin position="30"/>
        <end position="832"/>
    </location>
</feature>
<dbReference type="CDD" id="cd04080">
    <property type="entry name" value="CBM6_cellulase-like"/>
    <property type="match status" value="1"/>
</dbReference>
<gene>
    <name evidence="6" type="ORF">ACFQMJ_14840</name>
</gene>
<comment type="caution">
    <text evidence="6">The sequence shown here is derived from an EMBL/GenBank/DDBJ whole genome shotgun (WGS) entry which is preliminary data.</text>
</comment>
<dbReference type="InterPro" id="IPR008979">
    <property type="entry name" value="Galactose-bd-like_sf"/>
</dbReference>
<dbReference type="PANTHER" id="PTHR42812:SF12">
    <property type="entry name" value="BETA-XYLOSIDASE-RELATED"/>
    <property type="match status" value="1"/>
</dbReference>
<keyword evidence="4" id="KW-0732">Signal</keyword>
<evidence type="ECO:0000256" key="3">
    <source>
        <dbReference type="ARBA" id="ARBA00023295"/>
    </source>
</evidence>
<evidence type="ECO:0000256" key="4">
    <source>
        <dbReference type="SAM" id="SignalP"/>
    </source>
</evidence>
<dbReference type="Gene3D" id="2.60.120.560">
    <property type="entry name" value="Exo-inulinase, domain 1"/>
    <property type="match status" value="2"/>
</dbReference>
<sequence length="832" mass="91177">MVKIKRQTTALRSLGLAAALTLALALALALGGCEQSSKPEAIDLSVYDHLYENPFPALDQEWEDYGNGDPYVMRYDGRYYLYVSTKDHRVGIKAWVSDNLVDWTYAGLVTEDPISTGAYAPEVVYWNGYFYLYTSPAGRGHYVFRSESPTGPFERITDNVGMSIDGSVFIDDDGSWTFTHAGTGGIVGVPMDGPASFDPGRTIEGAYLGHWTEGSMIIKRGGVYYMTLTGNHVFSKGYRVHYAISKDSPLGPYTMPTNNPIAISTDPEFFGLGHSSTVMGPDLDSYYLVYHNLIGRSAEGPPVRKMNIDRLVFNGDRMDLLGPTHYAQPVPRQPDFSDRLDEAIDSGRWEKAADGGRTVSSVSTGGVYTAEYNFRLRQEAGVDTRLDILFAYKDDADYGGVEFDFAGGRMTLFAQANGERKTLAEAALSEETDWTKLHAVRIERDEERVRVYVDGGLKLESGGAETAKLREGRIGYAAREAGEPLLSYVAFANAADGSSDYETAKPLPGTIEAVHYLSGEGRGFQVGKRAEAPAWRKADGTDVRQADDGSYSVVLGEKGDWLRYAVHVSESGTYSLDFTAGPGGDSASLELLVDGKSAGGFAAEKPPALRDEAWAKVRAGSVKLEKGFHTLQIRLKSGKLEWTTLDLRRIDAEPFRQEKLLEQSGADDVHGFWSRDGEDYVGSADADAKMYGGSPRWTDYRIETTVRVGDEPFGEAGVLLRATNESDFPDQVKDALTGYFVSVNGSKLMLYRLNYDSTLLQAVRLKLPRGEAVKLRIEAEGSEIRVYVGDGAKPELTYDDPDAFLQGRVGIRSVYADKLTLGDLSVASLQAE</sequence>
<proteinExistence type="inferred from homology"/>
<dbReference type="Gene3D" id="2.115.10.20">
    <property type="entry name" value="Glycosyl hydrolase domain, family 43"/>
    <property type="match status" value="1"/>
</dbReference>
<evidence type="ECO:0000313" key="6">
    <source>
        <dbReference type="EMBL" id="MFC7149799.1"/>
    </source>
</evidence>
<dbReference type="SUPFAM" id="SSF75005">
    <property type="entry name" value="Arabinanase/levansucrase/invertase"/>
    <property type="match status" value="1"/>
</dbReference>
<dbReference type="Gene3D" id="2.60.120.260">
    <property type="entry name" value="Galactose-binding domain-like"/>
    <property type="match status" value="1"/>
</dbReference>
<dbReference type="InterPro" id="IPR051795">
    <property type="entry name" value="Glycosyl_Hydrlase_43"/>
</dbReference>
<feature type="domain" description="CBM6" evidence="5">
    <location>
        <begin position="509"/>
        <end position="651"/>
    </location>
</feature>
<dbReference type="PANTHER" id="PTHR42812">
    <property type="entry name" value="BETA-XYLOSIDASE"/>
    <property type="match status" value="1"/>
</dbReference>
<dbReference type="PROSITE" id="PS51175">
    <property type="entry name" value="CBM6"/>
    <property type="match status" value="1"/>
</dbReference>
<keyword evidence="3" id="KW-0326">Glycosidase</keyword>